<evidence type="ECO:0000313" key="2">
    <source>
        <dbReference type="Proteomes" id="UP000790377"/>
    </source>
</evidence>
<evidence type="ECO:0000313" key="1">
    <source>
        <dbReference type="EMBL" id="KAH7907576.1"/>
    </source>
</evidence>
<gene>
    <name evidence="1" type="ORF">BJ138DRAFT_484511</name>
</gene>
<sequence length="841" mass="93500">SECLAGEHPWQTVDVLSQIAIALPRIQNQGSGRISLLLLQSLEHWVQNLQLISQADSGVIQISAEGSTALYHLISITRRFCDIHPEQIAAIWTRLVDPPHQNNGLAAARYLMDHSLKVATCSWIKCGANIIACLSRTAVGRSVFDELCSIIDGQRMLPDIAHRLARPQSEDIELWSDLDVVFTDDHPKLFMGSAQYAMLFVGEVAIERVWTLHDHVSIVLSAVLAHLDHRVPFIRSQARHMLFQLLRACAPGYDELYDKTEHRTQATIKSAISALEDEGDALFWSEEDTDSDAKPRMSRLCSEVVFILTSLIPGLVGKVGLVALSIGVTCPIRTIAFRSLQVYRILSPALTKESLGYLLKRTAATVASPETRHHAYGGELLSTFMSCIASEDGDNSLLPRMFWAISACFMTTLESEFAQTLELLEVYQSRVNLADLQMVDLIMAERPLNWKGQKTLQGSVLTGLRSSATFRKTFNALQSLSRISDSQLIEPTHNRVRDLFTASLPWCLHDMVNENHDESLAGFCTSIAMLAEQEGRDSISRIMISFVKSRFRTKDDFLRQSIASLREHYGGDHWVDIATFLLGLVLNSERWFQVHTLQVLKVFFQQRETHSAAQSLGSEHLMPLLRLAEGDLASQALDVLEEPLRIAGGPTAKQVLRMSMHTVMLSNTADNADVFGAPEESGWCIAQANSQYMLCQANLAAVADTCLVPSNPSDPSAAQFSLEETAFSEPLTFANAPEDEIQGLVQNLHELSEFFRGTKPQLRLLLPSQQLEERVASIMARSTNDSSDVPQTPFAEAFRIGRVSDSSEESEAESDSESEFDAFIFDSPTTYRTAPNGQKFR</sequence>
<comment type="caution">
    <text evidence="1">The sequence shown here is derived from an EMBL/GenBank/DDBJ whole genome shotgun (WGS) entry which is preliminary data.</text>
</comment>
<organism evidence="1 2">
    <name type="scientific">Hygrophoropsis aurantiaca</name>
    <dbReference type="NCBI Taxonomy" id="72124"/>
    <lineage>
        <taxon>Eukaryota</taxon>
        <taxon>Fungi</taxon>
        <taxon>Dikarya</taxon>
        <taxon>Basidiomycota</taxon>
        <taxon>Agaricomycotina</taxon>
        <taxon>Agaricomycetes</taxon>
        <taxon>Agaricomycetidae</taxon>
        <taxon>Boletales</taxon>
        <taxon>Coniophorineae</taxon>
        <taxon>Hygrophoropsidaceae</taxon>
        <taxon>Hygrophoropsis</taxon>
    </lineage>
</organism>
<dbReference type="EMBL" id="MU267892">
    <property type="protein sequence ID" value="KAH7907576.1"/>
    <property type="molecule type" value="Genomic_DNA"/>
</dbReference>
<feature type="non-terminal residue" evidence="1">
    <location>
        <position position="1"/>
    </location>
</feature>
<name>A0ACB8A2X3_9AGAM</name>
<reference evidence="1" key="1">
    <citation type="journal article" date="2021" name="New Phytol.">
        <title>Evolutionary innovations through gain and loss of genes in the ectomycorrhizal Boletales.</title>
        <authorList>
            <person name="Wu G."/>
            <person name="Miyauchi S."/>
            <person name="Morin E."/>
            <person name="Kuo A."/>
            <person name="Drula E."/>
            <person name="Varga T."/>
            <person name="Kohler A."/>
            <person name="Feng B."/>
            <person name="Cao Y."/>
            <person name="Lipzen A."/>
            <person name="Daum C."/>
            <person name="Hundley H."/>
            <person name="Pangilinan J."/>
            <person name="Johnson J."/>
            <person name="Barry K."/>
            <person name="LaButti K."/>
            <person name="Ng V."/>
            <person name="Ahrendt S."/>
            <person name="Min B."/>
            <person name="Choi I.G."/>
            <person name="Park H."/>
            <person name="Plett J.M."/>
            <person name="Magnuson J."/>
            <person name="Spatafora J.W."/>
            <person name="Nagy L.G."/>
            <person name="Henrissat B."/>
            <person name="Grigoriev I.V."/>
            <person name="Yang Z.L."/>
            <person name="Xu J."/>
            <person name="Martin F.M."/>
        </authorList>
    </citation>
    <scope>NUCLEOTIDE SEQUENCE</scope>
    <source>
        <strain evidence="1">ATCC 28755</strain>
    </source>
</reference>
<proteinExistence type="predicted"/>
<protein>
    <submittedName>
        <fullName evidence="1">Cell morphogenesis C-terminal-domain-containing protein</fullName>
    </submittedName>
</protein>
<dbReference type="Proteomes" id="UP000790377">
    <property type="component" value="Unassembled WGS sequence"/>
</dbReference>
<accession>A0ACB8A2X3</accession>
<keyword evidence="2" id="KW-1185">Reference proteome</keyword>